<dbReference type="RefSeq" id="WP_192029246.1">
    <property type="nucleotide sequence ID" value="NZ_JACYTR010000013.1"/>
</dbReference>
<comment type="caution">
    <text evidence="2">The sequence shown here is derived from an EMBL/GenBank/DDBJ whole genome shotgun (WGS) entry which is preliminary data.</text>
</comment>
<evidence type="ECO:0000256" key="1">
    <source>
        <dbReference type="SAM" id="MobiDB-lite"/>
    </source>
</evidence>
<organism evidence="2 3">
    <name type="scientific">Pseudomarimonas arenosa</name>
    <dbReference type="NCBI Taxonomy" id="2774145"/>
    <lineage>
        <taxon>Bacteria</taxon>
        <taxon>Pseudomonadati</taxon>
        <taxon>Pseudomonadota</taxon>
        <taxon>Gammaproteobacteria</taxon>
        <taxon>Lysobacterales</taxon>
        <taxon>Lysobacteraceae</taxon>
        <taxon>Pseudomarimonas</taxon>
    </lineage>
</organism>
<keyword evidence="3" id="KW-1185">Reference proteome</keyword>
<gene>
    <name evidence="2" type="ORF">IFO71_08725</name>
</gene>
<accession>A0AAW3ZIK5</accession>
<name>A0AAW3ZIK5_9GAMM</name>
<sequence>MAEARPNTADASTLWRQRLRAAVLPTVADGAAWKALLDCKDDLEALQQQIAADLPIALSVLCEANRSPRIAANLSGLQHALRMFGCVALLKQLQRYPGDRLDPTQPTHRQVLQALADSRLACLIHARWMLHDVAGDADYRFWVTALLGVMRWKLPLIDPALCAELDRRVAAGERRAAAERALLGLSTAQLTTQHLQDLGFAMAEDLAKRMQLPPGLMRAAARLARDNERPLSAAPELARRLREPMLSCRLAYALALEAQNDWHSQRTDLLLRIAATCFGRSVSSLRYDLERAALQASEESAYGRELLAPAARMIRLPHPRPDHRRADDSTPSTEASQLLAGHSALSAPHPANRPVPRPADFIARCIKQEFSSTGEFLAAAAQHLQQQGIGRCALLLRMRNPERIGVYFAHGFSDAKAARAIQFPPEQGGLLKGLLSNPRAALLIAPAQLESLNGKLPQALESWQPERGLMLASVAVNNTAVGLWWAEPAAPHSADPQQLAALRQMMHGFGAEFTRLLRAHSATQQAKARSAASST</sequence>
<dbReference type="EMBL" id="JACYTR010000013">
    <property type="protein sequence ID" value="MBD8525826.1"/>
    <property type="molecule type" value="Genomic_DNA"/>
</dbReference>
<evidence type="ECO:0000313" key="2">
    <source>
        <dbReference type="EMBL" id="MBD8525826.1"/>
    </source>
</evidence>
<reference evidence="2 3" key="1">
    <citation type="submission" date="2020-09" db="EMBL/GenBank/DDBJ databases">
        <title>Pseudoxanthomonas sp. CAU 1598 isolated from sand of Yaerae Beach.</title>
        <authorList>
            <person name="Kim W."/>
        </authorList>
    </citation>
    <scope>NUCLEOTIDE SEQUENCE [LARGE SCALE GENOMIC DNA]</scope>
    <source>
        <strain evidence="2 3">CAU 1598</strain>
    </source>
</reference>
<dbReference type="AlphaFoldDB" id="A0AAW3ZIK5"/>
<evidence type="ECO:0008006" key="4">
    <source>
        <dbReference type="Google" id="ProtNLM"/>
    </source>
</evidence>
<dbReference type="Proteomes" id="UP000613768">
    <property type="component" value="Unassembled WGS sequence"/>
</dbReference>
<feature type="region of interest" description="Disordered" evidence="1">
    <location>
        <begin position="317"/>
        <end position="337"/>
    </location>
</feature>
<evidence type="ECO:0000313" key="3">
    <source>
        <dbReference type="Proteomes" id="UP000613768"/>
    </source>
</evidence>
<protein>
    <recommendedName>
        <fullName evidence="4">HDOD domain-containing protein</fullName>
    </recommendedName>
</protein>
<proteinExistence type="predicted"/>